<evidence type="ECO:0000313" key="3">
    <source>
        <dbReference type="EMBL" id="SPO06964.1"/>
    </source>
</evidence>
<sequence>MFPKAHASDSSFEPLPNPDNEAGQHYEFPRAPRNSSYTRLTGAPCALLLGVLALHLDDQPLSTYGERVVQGTRLGPTIYPIVFAAIVSRFFRNLARWSAERPRGVTLGALEQIHGSQSFAGTLERALSLRTHVAIALASVAVWAMSPLGGQSSSRLLYIGPHIDHSDAAVYFAHPSYGKSQAVGPSGLSAYRPLIYGLYSASLMTRTEMQRAPTDLWRRPKIPMWAGDGSLATDEAGWQVIDHDALLEGRHGYSSMLGIGIEGLEANNSISVYDFPIETSYIDMDCKAVTLSVAHDDTGKYTLPIELNLTQLVSSSFRSSFKAVVDLPRAASSPLGFDDPPAIFYASRQYNDNTDESGIAIFNCTTRPVVMETSIRCGPLPATDCIAVRQRLVRPDDSPRDLWPPNLDDFYLRILLAEWPLAAGDVDYLEDASPTDNYLAGDDNIFQLQTIRSWEDVDMGVFSRRFTTVFNTLWQATLDPLSATMTTYTSTPGGGEAPDSPMSRPVRNETQAVVSTTYDVYRADRTWIAILLLTTLILQVIALASLALDVCIRGPDLIGYASSLTRDNPYVPLHDTGSTLDGPMRSRLLRGMRVQVADVQPDEDIGHIAFKEVYSGARWVPLDRDRVYR</sequence>
<evidence type="ECO:0000256" key="2">
    <source>
        <dbReference type="SAM" id="Phobius"/>
    </source>
</evidence>
<name>A0AAE8N7N1_9PEZI</name>
<feature type="region of interest" description="Disordered" evidence="1">
    <location>
        <begin position="487"/>
        <end position="506"/>
    </location>
</feature>
<keyword evidence="4" id="KW-1185">Reference proteome</keyword>
<keyword evidence="2" id="KW-0472">Membrane</keyword>
<dbReference type="Proteomes" id="UP001187682">
    <property type="component" value="Unassembled WGS sequence"/>
</dbReference>
<keyword evidence="2" id="KW-0812">Transmembrane</keyword>
<reference evidence="3" key="1">
    <citation type="submission" date="2018-03" db="EMBL/GenBank/DDBJ databases">
        <authorList>
            <person name="Guldener U."/>
        </authorList>
    </citation>
    <scope>NUCLEOTIDE SEQUENCE</scope>
</reference>
<feature type="transmembrane region" description="Helical" evidence="2">
    <location>
        <begin position="527"/>
        <end position="548"/>
    </location>
</feature>
<organism evidence="3 4">
    <name type="scientific">Cephalotrichum gorgonifer</name>
    <dbReference type="NCBI Taxonomy" id="2041049"/>
    <lineage>
        <taxon>Eukaryota</taxon>
        <taxon>Fungi</taxon>
        <taxon>Dikarya</taxon>
        <taxon>Ascomycota</taxon>
        <taxon>Pezizomycotina</taxon>
        <taxon>Sordariomycetes</taxon>
        <taxon>Hypocreomycetidae</taxon>
        <taxon>Microascales</taxon>
        <taxon>Microascaceae</taxon>
        <taxon>Cephalotrichum</taxon>
    </lineage>
</organism>
<evidence type="ECO:0000256" key="1">
    <source>
        <dbReference type="SAM" id="MobiDB-lite"/>
    </source>
</evidence>
<dbReference type="EMBL" id="ONZQ02000017">
    <property type="protein sequence ID" value="SPO06964.1"/>
    <property type="molecule type" value="Genomic_DNA"/>
</dbReference>
<protein>
    <submittedName>
        <fullName evidence="3">Uncharacterized protein</fullName>
    </submittedName>
</protein>
<proteinExistence type="predicted"/>
<comment type="caution">
    <text evidence="3">The sequence shown here is derived from an EMBL/GenBank/DDBJ whole genome shotgun (WGS) entry which is preliminary data.</text>
</comment>
<accession>A0AAE8N7N1</accession>
<gene>
    <name evidence="3" type="ORF">DNG_09658</name>
</gene>
<evidence type="ECO:0000313" key="4">
    <source>
        <dbReference type="Proteomes" id="UP001187682"/>
    </source>
</evidence>
<feature type="region of interest" description="Disordered" evidence="1">
    <location>
        <begin position="1"/>
        <end position="30"/>
    </location>
</feature>
<keyword evidence="2" id="KW-1133">Transmembrane helix</keyword>
<dbReference type="AlphaFoldDB" id="A0AAE8N7N1"/>